<dbReference type="GO" id="GO:0043130">
    <property type="term" value="F:ubiquitin binding"/>
    <property type="evidence" value="ECO:0007669"/>
    <property type="project" value="TreeGrafter"/>
</dbReference>
<feature type="region of interest" description="Disordered" evidence="1">
    <location>
        <begin position="23"/>
        <end position="44"/>
    </location>
</feature>
<evidence type="ECO:0000259" key="2">
    <source>
        <dbReference type="PROSITE" id="PS50033"/>
    </source>
</evidence>
<dbReference type="SMART" id="SM00166">
    <property type="entry name" value="UBX"/>
    <property type="match status" value="1"/>
</dbReference>
<feature type="domain" description="UBX" evidence="2">
    <location>
        <begin position="68"/>
        <end position="150"/>
    </location>
</feature>
<proteinExistence type="predicted"/>
<dbReference type="AlphaFoldDB" id="A0A086M0Y7"/>
<dbReference type="InterPro" id="IPR029071">
    <property type="entry name" value="Ubiquitin-like_domsf"/>
</dbReference>
<dbReference type="VEuPathDB" id="ToxoDB:TGRUB_288340B"/>
<feature type="non-terminal residue" evidence="3">
    <location>
        <position position="1"/>
    </location>
</feature>
<dbReference type="Proteomes" id="UP000028834">
    <property type="component" value="Unassembled WGS sequence"/>
</dbReference>
<evidence type="ECO:0000256" key="1">
    <source>
        <dbReference type="SAM" id="MobiDB-lite"/>
    </source>
</evidence>
<dbReference type="PANTHER" id="PTHR23322:SF1">
    <property type="entry name" value="FAS-ASSOCIATED FACTOR 2"/>
    <property type="match status" value="1"/>
</dbReference>
<dbReference type="OrthoDB" id="1026733at2759"/>
<name>A0A086M0Y7_TOXGO</name>
<evidence type="ECO:0000313" key="4">
    <source>
        <dbReference type="Proteomes" id="UP000028834"/>
    </source>
</evidence>
<dbReference type="InterPro" id="IPR050730">
    <property type="entry name" value="UBX_domain-protein"/>
</dbReference>
<dbReference type="InterPro" id="IPR001012">
    <property type="entry name" value="UBX_dom"/>
</dbReference>
<comment type="caution">
    <text evidence="3">The sequence shown here is derived from an EMBL/GenBank/DDBJ whole genome shotgun (WGS) entry which is preliminary data.</text>
</comment>
<accession>A0A086M0Y7</accession>
<dbReference type="CDD" id="cd01767">
    <property type="entry name" value="UBX"/>
    <property type="match status" value="1"/>
</dbReference>
<dbReference type="Gene3D" id="3.10.20.90">
    <property type="entry name" value="Phosphatidylinositol 3-kinase Catalytic Subunit, Chain A, domain 1"/>
    <property type="match status" value="1"/>
</dbReference>
<dbReference type="GO" id="GO:0005783">
    <property type="term" value="C:endoplasmic reticulum"/>
    <property type="evidence" value="ECO:0007669"/>
    <property type="project" value="TreeGrafter"/>
</dbReference>
<organism evidence="3 4">
    <name type="scientific">Toxoplasma gondii RUB</name>
    <dbReference type="NCBI Taxonomy" id="935652"/>
    <lineage>
        <taxon>Eukaryota</taxon>
        <taxon>Sar</taxon>
        <taxon>Alveolata</taxon>
        <taxon>Apicomplexa</taxon>
        <taxon>Conoidasida</taxon>
        <taxon>Coccidia</taxon>
        <taxon>Eucoccidiorida</taxon>
        <taxon>Eimeriorina</taxon>
        <taxon>Sarcocystidae</taxon>
        <taxon>Toxoplasma</taxon>
    </lineage>
</organism>
<gene>
    <name evidence="3" type="ORF">TGRUB_288340B</name>
</gene>
<reference evidence="3 4" key="1">
    <citation type="submission" date="2014-05" db="EMBL/GenBank/DDBJ databases">
        <authorList>
            <person name="Sibley D."/>
            <person name="Venepally P."/>
            <person name="Karamycheva S."/>
            <person name="Hadjithomas M."/>
            <person name="Khan A."/>
            <person name="Brunk B."/>
            <person name="Roos D."/>
            <person name="Caler E."/>
            <person name="Lorenzi H."/>
        </authorList>
    </citation>
    <scope>NUCLEOTIDE SEQUENCE [LARGE SCALE GENOMIC DNA]</scope>
    <source>
        <strain evidence="3 4">RUB</strain>
    </source>
</reference>
<dbReference type="PROSITE" id="PS50033">
    <property type="entry name" value="UBX"/>
    <property type="match status" value="1"/>
</dbReference>
<evidence type="ECO:0000313" key="3">
    <source>
        <dbReference type="EMBL" id="KFG62555.1"/>
    </source>
</evidence>
<protein>
    <submittedName>
        <fullName evidence="3">UBX domain-containing protein</fullName>
    </submittedName>
</protein>
<dbReference type="SUPFAM" id="SSF54236">
    <property type="entry name" value="Ubiquitin-like"/>
    <property type="match status" value="1"/>
</dbReference>
<dbReference type="GO" id="GO:0036503">
    <property type="term" value="P:ERAD pathway"/>
    <property type="evidence" value="ECO:0007669"/>
    <property type="project" value="TreeGrafter"/>
</dbReference>
<sequence>LREEQEREFAEVMRLESIKREELEKKRQKEQARRDRETQRREAAAVRRRERRVYAERLREQEMSASACSEQQTAICLRLPSGSRFSRQFPAQTSLEELYLWADCLAEFTENEEIDIPLNFHLVVPPRRTLPRGAATLLDSDLHPNSAVLLVPTDDEDE</sequence>
<dbReference type="EMBL" id="AFYV02001248">
    <property type="protein sequence ID" value="KFG62555.1"/>
    <property type="molecule type" value="Genomic_DNA"/>
</dbReference>
<dbReference type="Pfam" id="PF00789">
    <property type="entry name" value="UBX"/>
    <property type="match status" value="1"/>
</dbReference>
<dbReference type="PANTHER" id="PTHR23322">
    <property type="entry name" value="FAS-ASSOCIATED PROTEIN"/>
    <property type="match status" value="1"/>
</dbReference>